<evidence type="ECO:0000256" key="16">
    <source>
        <dbReference type="RuleBase" id="RU003472"/>
    </source>
</evidence>
<comment type="function">
    <text evidence="16">Controls the interaction of photosystem II (PSII) cores with the light-harvesting antenna, regulates electron flow through the 2 photosystem reaction centers. PSII is a light-driven water plastoquinone oxidoreductase, using light energy to abstract electrons from H(2)O, generating a proton gradient subsequently used for ATP formation.</text>
</comment>
<evidence type="ECO:0000256" key="6">
    <source>
        <dbReference type="ARBA" id="ARBA00022531"/>
    </source>
</evidence>
<comment type="function">
    <text evidence="13 15">May control the interaction of photosystem II (PSII) cores with the light-harvesting antenna, regulates electron flow through the 2 photosystem reaction centers. PSII is a light-driven water plastoquinone oxidoreductase, using light energy to abstract electrons from H(2)O, generating a proton gradient subsequently used for ATP formation.</text>
</comment>
<dbReference type="Pfam" id="PF01737">
    <property type="entry name" value="Ycf9"/>
    <property type="match status" value="1"/>
</dbReference>
<dbReference type="HAMAP" id="MF_00644">
    <property type="entry name" value="PSII_PsbZ"/>
    <property type="match status" value="1"/>
</dbReference>
<dbReference type="GO" id="GO:0015979">
    <property type="term" value="P:photosynthesis"/>
    <property type="evidence" value="ECO:0007669"/>
    <property type="project" value="UniProtKB-UniRule"/>
</dbReference>
<keyword evidence="10 15" id="KW-0793">Thylakoid</keyword>
<proteinExistence type="inferred from homology"/>
<comment type="subcellular location">
    <subcellularLocation>
        <location evidence="1">Membrane</location>
        <topology evidence="1">Multi-pass membrane protein</topology>
    </subcellularLocation>
    <subcellularLocation>
        <location evidence="15">Plastid</location>
        <location evidence="15">Chloroplast thylakoid membrane</location>
        <topology evidence="15">Multi-pass membrane protein</topology>
    </subcellularLocation>
</comment>
<evidence type="ECO:0000256" key="8">
    <source>
        <dbReference type="ARBA" id="ARBA00022692"/>
    </source>
</evidence>
<dbReference type="RefSeq" id="YP_009144899.1">
    <property type="nucleotide sequence ID" value="NC_027269.1"/>
</dbReference>
<reference evidence="19" key="1">
    <citation type="journal article" date="2015" name="J. Eukaryot. Microbiol.">
        <title>Chloroplast Genome Evolution in the Euglenaceae.</title>
        <authorList>
            <person name="Bennett M.S."/>
            <person name="Triemer R.E."/>
        </authorList>
    </citation>
    <scope>NUCLEOTIDE SEQUENCE</scope>
    <source>
        <strain evidence="19">UTEX 373</strain>
    </source>
</reference>
<organism evidence="19">
    <name type="scientific">Euglena anabaena</name>
    <name type="common">Euglenaria anabaena</name>
    <dbReference type="NCBI Taxonomy" id="38273"/>
    <lineage>
        <taxon>Eukaryota</taxon>
        <taxon>Discoba</taxon>
        <taxon>Euglenozoa</taxon>
        <taxon>Euglenida</taxon>
        <taxon>Spirocuta</taxon>
        <taxon>Euglenophyceae</taxon>
        <taxon>Euglenales</taxon>
        <taxon>Euglenaceae</taxon>
        <taxon>Euglenaria</taxon>
    </lineage>
</organism>
<evidence type="ECO:0000256" key="3">
    <source>
        <dbReference type="ARBA" id="ARBA00021665"/>
    </source>
</evidence>
<dbReference type="InterPro" id="IPR036512">
    <property type="entry name" value="PSII_PsbZ_sf"/>
</dbReference>
<dbReference type="Gene3D" id="1.10.287.740">
    <property type="entry name" value="Photosystem II PsbZ, reaction centre"/>
    <property type="match status" value="1"/>
</dbReference>
<feature type="transmembrane region" description="Helical" evidence="17">
    <location>
        <begin position="39"/>
        <end position="62"/>
    </location>
</feature>
<evidence type="ECO:0000256" key="1">
    <source>
        <dbReference type="ARBA" id="ARBA00004141"/>
    </source>
</evidence>
<evidence type="ECO:0000256" key="10">
    <source>
        <dbReference type="ARBA" id="ARBA00023078"/>
    </source>
</evidence>
<dbReference type="PANTHER" id="PTHR34971">
    <property type="entry name" value="PHOTOSYSTEM II REACTION CENTER PROTEIN Z"/>
    <property type="match status" value="1"/>
</dbReference>
<name>A0A0G3F6W4_EUGAN</name>
<evidence type="ECO:0000256" key="9">
    <source>
        <dbReference type="ARBA" id="ARBA00022989"/>
    </source>
</evidence>
<keyword evidence="9 15" id="KW-1133">Transmembrane helix</keyword>
<evidence type="ECO:0000256" key="17">
    <source>
        <dbReference type="SAM" id="Phobius"/>
    </source>
</evidence>
<evidence type="ECO:0000256" key="18">
    <source>
        <dbReference type="SAM" id="SignalP"/>
    </source>
</evidence>
<dbReference type="EMBL" id="KP453743">
    <property type="protein sequence ID" value="AKJ83346.1"/>
    <property type="molecule type" value="Genomic_DNA"/>
</dbReference>
<keyword evidence="11 15" id="KW-0472">Membrane</keyword>
<evidence type="ECO:0000256" key="4">
    <source>
        <dbReference type="ARBA" id="ARBA00022469"/>
    </source>
</evidence>
<keyword evidence="18" id="KW-0732">Signal</keyword>
<dbReference type="InterPro" id="IPR002644">
    <property type="entry name" value="PSII_PsbZ"/>
</dbReference>
<keyword evidence="8 15" id="KW-0812">Transmembrane</keyword>
<comment type="subunit">
    <text evidence="14 15">PSII is composed of 1 copy each of membrane proteins PsbA, PsbB, PsbC, PsbD, PsbE, PsbF, PsbH, PsbI, PsbJ, PsbK, PsbL, PsbM, PsbT, PsbY, PsbZ, Psb30/Ycf12, at least 3 peripheral proteins of the oxygen-evolving complex and a large number of cofactors. It forms dimeric complexes.</text>
</comment>
<dbReference type="GO" id="GO:0009535">
    <property type="term" value="C:chloroplast thylakoid membrane"/>
    <property type="evidence" value="ECO:0007669"/>
    <property type="project" value="UniProtKB-SubCell"/>
</dbReference>
<sequence length="63" mass="6716">MLLLTFQASLLALIALSFILVVGVPVVFASPNGWNENKNYILIGSAAWAGLVLLVGTLNYLVI</sequence>
<evidence type="ECO:0000313" key="19">
    <source>
        <dbReference type="EMBL" id="AKJ83346.1"/>
    </source>
</evidence>
<comment type="similarity">
    <text evidence="2 15 16">Belongs to the PsbZ family.</text>
</comment>
<keyword evidence="12 15" id="KW-0604">Photosystem II</keyword>
<evidence type="ECO:0000256" key="12">
    <source>
        <dbReference type="ARBA" id="ARBA00023276"/>
    </source>
</evidence>
<evidence type="ECO:0000256" key="11">
    <source>
        <dbReference type="ARBA" id="ARBA00023136"/>
    </source>
</evidence>
<dbReference type="AlphaFoldDB" id="A0A0G3F6W4"/>
<protein>
    <recommendedName>
        <fullName evidence="3 15">Photosystem II reaction center protein Z</fullName>
        <shortName evidence="15">PSII-Z</shortName>
    </recommendedName>
</protein>
<evidence type="ECO:0000256" key="15">
    <source>
        <dbReference type="HAMAP-Rule" id="MF_00644"/>
    </source>
</evidence>
<keyword evidence="5 19" id="KW-0150">Chloroplast</keyword>
<evidence type="ECO:0000256" key="13">
    <source>
        <dbReference type="ARBA" id="ARBA00037496"/>
    </source>
</evidence>
<dbReference type="NCBIfam" id="TIGR03043">
    <property type="entry name" value="PS_II_psbZ"/>
    <property type="match status" value="1"/>
</dbReference>
<dbReference type="SUPFAM" id="SSF161055">
    <property type="entry name" value="PsbZ-like"/>
    <property type="match status" value="1"/>
</dbReference>
<feature type="chain" id="PRO_5002553511" description="Photosystem II reaction center protein Z" evidence="18">
    <location>
        <begin position="30"/>
        <end position="63"/>
    </location>
</feature>
<dbReference type="GO" id="GO:0009539">
    <property type="term" value="C:photosystem II reaction center"/>
    <property type="evidence" value="ECO:0007669"/>
    <property type="project" value="InterPro"/>
</dbReference>
<feature type="signal peptide" evidence="18">
    <location>
        <begin position="1"/>
        <end position="29"/>
    </location>
</feature>
<evidence type="ECO:0000256" key="2">
    <source>
        <dbReference type="ARBA" id="ARBA00008367"/>
    </source>
</evidence>
<geneLocation type="chloroplast" evidence="19"/>
<evidence type="ECO:0000256" key="5">
    <source>
        <dbReference type="ARBA" id="ARBA00022528"/>
    </source>
</evidence>
<keyword evidence="4 15" id="KW-0674">Reaction center</keyword>
<accession>A0A0G3F6W4</accession>
<dbReference type="GeneID" id="24573228"/>
<evidence type="ECO:0000256" key="7">
    <source>
        <dbReference type="ARBA" id="ARBA00022640"/>
    </source>
</evidence>
<evidence type="ECO:0000256" key="14">
    <source>
        <dbReference type="ARBA" id="ARBA00038734"/>
    </source>
</evidence>
<dbReference type="GO" id="GO:0042549">
    <property type="term" value="P:photosystem II stabilization"/>
    <property type="evidence" value="ECO:0007669"/>
    <property type="project" value="InterPro"/>
</dbReference>
<gene>
    <name evidence="15 19" type="primary">psbZ</name>
</gene>
<keyword evidence="7 19" id="KW-0934">Plastid</keyword>
<dbReference type="PANTHER" id="PTHR34971:SF2">
    <property type="entry name" value="PHOTOSYSTEM II REACTION CENTER PROTEIN Z"/>
    <property type="match status" value="1"/>
</dbReference>
<keyword evidence="6 15" id="KW-0602">Photosynthesis</keyword>